<dbReference type="EMBL" id="CAJVPQ010001365">
    <property type="protein sequence ID" value="CAG8547986.1"/>
    <property type="molecule type" value="Genomic_DNA"/>
</dbReference>
<accession>A0A9N9AWW9</accession>
<gene>
    <name evidence="1" type="ORF">FCALED_LOCUS5971</name>
</gene>
<comment type="caution">
    <text evidence="1">The sequence shown here is derived from an EMBL/GenBank/DDBJ whole genome shotgun (WGS) entry which is preliminary data.</text>
</comment>
<evidence type="ECO:0000313" key="2">
    <source>
        <dbReference type="Proteomes" id="UP000789570"/>
    </source>
</evidence>
<dbReference type="OrthoDB" id="6409159at2759"/>
<keyword evidence="2" id="KW-1185">Reference proteome</keyword>
<dbReference type="AlphaFoldDB" id="A0A9N9AWW9"/>
<reference evidence="1" key="1">
    <citation type="submission" date="2021-06" db="EMBL/GenBank/DDBJ databases">
        <authorList>
            <person name="Kallberg Y."/>
            <person name="Tangrot J."/>
            <person name="Rosling A."/>
        </authorList>
    </citation>
    <scope>NUCLEOTIDE SEQUENCE</scope>
    <source>
        <strain evidence="1">UK204</strain>
    </source>
</reference>
<proteinExistence type="predicted"/>
<name>A0A9N9AWW9_9GLOM</name>
<organism evidence="1 2">
    <name type="scientific">Funneliformis caledonium</name>
    <dbReference type="NCBI Taxonomy" id="1117310"/>
    <lineage>
        <taxon>Eukaryota</taxon>
        <taxon>Fungi</taxon>
        <taxon>Fungi incertae sedis</taxon>
        <taxon>Mucoromycota</taxon>
        <taxon>Glomeromycotina</taxon>
        <taxon>Glomeromycetes</taxon>
        <taxon>Glomerales</taxon>
        <taxon>Glomeraceae</taxon>
        <taxon>Funneliformis</taxon>
    </lineage>
</organism>
<evidence type="ECO:0000313" key="1">
    <source>
        <dbReference type="EMBL" id="CAG8547986.1"/>
    </source>
</evidence>
<protein>
    <submittedName>
        <fullName evidence="1">13437_t:CDS:1</fullName>
    </submittedName>
</protein>
<dbReference type="Proteomes" id="UP000789570">
    <property type="component" value="Unassembled WGS sequence"/>
</dbReference>
<sequence>MSYPYQHTEEEDTTIPQEDPIISGQKITIHMVGTTTVVIEEGALIRIS</sequence>